<feature type="repeat" description="ANK" evidence="3">
    <location>
        <begin position="127"/>
        <end position="159"/>
    </location>
</feature>
<dbReference type="Pfam" id="PF13637">
    <property type="entry name" value="Ank_4"/>
    <property type="match status" value="1"/>
</dbReference>
<dbReference type="InParanoid" id="A0A067RID6"/>
<dbReference type="AlphaFoldDB" id="A0A067RID6"/>
<keyword evidence="2 3" id="KW-0040">ANK repeat</keyword>
<dbReference type="PANTHER" id="PTHR24171:SF9">
    <property type="entry name" value="ANKYRIN REPEAT DOMAIN-CONTAINING PROTEIN 39"/>
    <property type="match status" value="1"/>
</dbReference>
<dbReference type="SMART" id="SM00248">
    <property type="entry name" value="ANK"/>
    <property type="match status" value="5"/>
</dbReference>
<dbReference type="EMBL" id="KK852486">
    <property type="protein sequence ID" value="KDR22783.1"/>
    <property type="molecule type" value="Genomic_DNA"/>
</dbReference>
<organism evidence="4 5">
    <name type="scientific">Zootermopsis nevadensis</name>
    <name type="common">Dampwood termite</name>
    <dbReference type="NCBI Taxonomy" id="136037"/>
    <lineage>
        <taxon>Eukaryota</taxon>
        <taxon>Metazoa</taxon>
        <taxon>Ecdysozoa</taxon>
        <taxon>Arthropoda</taxon>
        <taxon>Hexapoda</taxon>
        <taxon>Insecta</taxon>
        <taxon>Pterygota</taxon>
        <taxon>Neoptera</taxon>
        <taxon>Polyneoptera</taxon>
        <taxon>Dictyoptera</taxon>
        <taxon>Blattodea</taxon>
        <taxon>Blattoidea</taxon>
        <taxon>Termitoidae</taxon>
        <taxon>Termopsidae</taxon>
        <taxon>Zootermopsis</taxon>
    </lineage>
</organism>
<dbReference type="eggNOG" id="KOG4177">
    <property type="taxonomic scope" value="Eukaryota"/>
</dbReference>
<dbReference type="Pfam" id="PF12796">
    <property type="entry name" value="Ank_2"/>
    <property type="match status" value="1"/>
</dbReference>
<sequence length="248" mass="26870">MPLVLRRFRMASLVKTHATVRSATPVFLLLLSMLQYHCGMPQEKNHVTDENCAAYLNTTEQVYRLFEAATYSNMSVASCLVNSGVNPSASVAGGFTPIQAAAVHGDIDMCRFLINAGANVNTHDSLTGLSPLLAAAGKNYLDIATLLLDSGANVNTKNKFNKTPLHIAAQKGHLEICQLLLERGAEVNIRDRDLNTALHIAVLRSHLPVVQLLLQQGGDLSAKNIFGQTPRAAASRNQDIANWLDSQK</sequence>
<keyword evidence="5" id="KW-1185">Reference proteome</keyword>
<evidence type="ECO:0000256" key="3">
    <source>
        <dbReference type="PROSITE-ProRule" id="PRU00023"/>
    </source>
</evidence>
<reference evidence="4 5" key="1">
    <citation type="journal article" date="2014" name="Nat. Commun.">
        <title>Molecular traces of alternative social organization in a termite genome.</title>
        <authorList>
            <person name="Terrapon N."/>
            <person name="Li C."/>
            <person name="Robertson H.M."/>
            <person name="Ji L."/>
            <person name="Meng X."/>
            <person name="Booth W."/>
            <person name="Chen Z."/>
            <person name="Childers C.P."/>
            <person name="Glastad K.M."/>
            <person name="Gokhale K."/>
            <person name="Gowin J."/>
            <person name="Gronenberg W."/>
            <person name="Hermansen R.A."/>
            <person name="Hu H."/>
            <person name="Hunt B.G."/>
            <person name="Huylmans A.K."/>
            <person name="Khalil S.M."/>
            <person name="Mitchell R.D."/>
            <person name="Munoz-Torres M.C."/>
            <person name="Mustard J.A."/>
            <person name="Pan H."/>
            <person name="Reese J.T."/>
            <person name="Scharf M.E."/>
            <person name="Sun F."/>
            <person name="Vogel H."/>
            <person name="Xiao J."/>
            <person name="Yang W."/>
            <person name="Yang Z."/>
            <person name="Yang Z."/>
            <person name="Zhou J."/>
            <person name="Zhu J."/>
            <person name="Brent C.S."/>
            <person name="Elsik C.G."/>
            <person name="Goodisman M.A."/>
            <person name="Liberles D.A."/>
            <person name="Roe R.M."/>
            <person name="Vargo E.L."/>
            <person name="Vilcinskas A."/>
            <person name="Wang J."/>
            <person name="Bornberg-Bauer E."/>
            <person name="Korb J."/>
            <person name="Zhang G."/>
            <person name="Liebig J."/>
        </authorList>
    </citation>
    <scope>NUCLEOTIDE SEQUENCE [LARGE SCALE GENOMIC DNA]</scope>
    <source>
        <tissue evidence="4">Whole organism</tissue>
    </source>
</reference>
<dbReference type="Proteomes" id="UP000027135">
    <property type="component" value="Unassembled WGS sequence"/>
</dbReference>
<dbReference type="InterPro" id="IPR002110">
    <property type="entry name" value="Ankyrin_rpt"/>
</dbReference>
<dbReference type="PANTHER" id="PTHR24171">
    <property type="entry name" value="ANKYRIN REPEAT DOMAIN-CONTAINING PROTEIN 39-RELATED"/>
    <property type="match status" value="1"/>
</dbReference>
<dbReference type="PRINTS" id="PR01415">
    <property type="entry name" value="ANKYRIN"/>
</dbReference>
<proteinExistence type="predicted"/>
<feature type="repeat" description="ANK" evidence="3">
    <location>
        <begin position="93"/>
        <end position="125"/>
    </location>
</feature>
<protein>
    <submittedName>
        <fullName evidence="4">Ankyrin-3</fullName>
    </submittedName>
</protein>
<accession>A0A067RID6</accession>
<evidence type="ECO:0000256" key="1">
    <source>
        <dbReference type="ARBA" id="ARBA00022737"/>
    </source>
</evidence>
<dbReference type="SUPFAM" id="SSF48403">
    <property type="entry name" value="Ankyrin repeat"/>
    <property type="match status" value="1"/>
</dbReference>
<dbReference type="PROSITE" id="PS50088">
    <property type="entry name" value="ANK_REPEAT"/>
    <property type="match status" value="4"/>
</dbReference>
<keyword evidence="1" id="KW-0677">Repeat</keyword>
<dbReference type="STRING" id="136037.A0A067RID6"/>
<dbReference type="Gene3D" id="1.25.40.20">
    <property type="entry name" value="Ankyrin repeat-containing domain"/>
    <property type="match status" value="2"/>
</dbReference>
<dbReference type="InterPro" id="IPR036770">
    <property type="entry name" value="Ankyrin_rpt-contain_sf"/>
</dbReference>
<gene>
    <name evidence="4" type="ORF">L798_00622</name>
</gene>
<dbReference type="OMA" id="WHRRNIL"/>
<dbReference type="Pfam" id="PF00023">
    <property type="entry name" value="Ank"/>
    <property type="match status" value="1"/>
</dbReference>
<name>A0A067RID6_ZOONE</name>
<evidence type="ECO:0000313" key="4">
    <source>
        <dbReference type="EMBL" id="KDR22783.1"/>
    </source>
</evidence>
<feature type="repeat" description="ANK" evidence="3">
    <location>
        <begin position="193"/>
        <end position="225"/>
    </location>
</feature>
<feature type="repeat" description="ANK" evidence="3">
    <location>
        <begin position="160"/>
        <end position="192"/>
    </location>
</feature>
<dbReference type="PROSITE" id="PS50297">
    <property type="entry name" value="ANK_REP_REGION"/>
    <property type="match status" value="4"/>
</dbReference>
<evidence type="ECO:0000256" key="2">
    <source>
        <dbReference type="ARBA" id="ARBA00023043"/>
    </source>
</evidence>
<evidence type="ECO:0000313" key="5">
    <source>
        <dbReference type="Proteomes" id="UP000027135"/>
    </source>
</evidence>